<feature type="repeat" description="TPR" evidence="1">
    <location>
        <begin position="980"/>
        <end position="1013"/>
    </location>
</feature>
<dbReference type="PANTHER" id="PTHR10098">
    <property type="entry name" value="RAPSYN-RELATED"/>
    <property type="match status" value="1"/>
</dbReference>
<reference evidence="3 4" key="1">
    <citation type="submission" date="2023-08" db="EMBL/GenBank/DDBJ databases">
        <title>New molecular markers tilS and rpoB for phylogenetic and monitoring studies of the genus Thiothrix biodiversity.</title>
        <authorList>
            <person name="Ravin N.V."/>
            <person name="Smolyakov D."/>
            <person name="Markov N.D."/>
            <person name="Beletsky A.V."/>
            <person name="Mardanov A.V."/>
            <person name="Rudenko T.S."/>
            <person name="Grabovich M.Y."/>
        </authorList>
    </citation>
    <scope>NUCLEOTIDE SEQUENCE [LARGE SCALE GENOMIC DNA]</scope>
    <source>
        <strain evidence="3 4">MK1</strain>
    </source>
</reference>
<dbReference type="Gene3D" id="3.40.50.300">
    <property type="entry name" value="P-loop containing nucleotide triphosphate hydrolases"/>
    <property type="match status" value="1"/>
</dbReference>
<dbReference type="Proteomes" id="UP001236657">
    <property type="component" value="Chromosome"/>
</dbReference>
<dbReference type="Pfam" id="PF12770">
    <property type="entry name" value="CHAT"/>
    <property type="match status" value="1"/>
</dbReference>
<feature type="repeat" description="TPR" evidence="1">
    <location>
        <begin position="860"/>
        <end position="893"/>
    </location>
</feature>
<dbReference type="SUPFAM" id="SSF48452">
    <property type="entry name" value="TPR-like"/>
    <property type="match status" value="2"/>
</dbReference>
<feature type="domain" description="CHAT" evidence="2">
    <location>
        <begin position="10"/>
        <end position="268"/>
    </location>
</feature>
<evidence type="ECO:0000259" key="2">
    <source>
        <dbReference type="Pfam" id="PF12770"/>
    </source>
</evidence>
<dbReference type="PROSITE" id="PS50005">
    <property type="entry name" value="TPR"/>
    <property type="match status" value="3"/>
</dbReference>
<dbReference type="RefSeq" id="WP_308894371.1">
    <property type="nucleotide sequence ID" value="NZ_CP133218.1"/>
</dbReference>
<dbReference type="PANTHER" id="PTHR10098:SF108">
    <property type="entry name" value="TETRATRICOPEPTIDE REPEAT PROTEIN 28"/>
    <property type="match status" value="1"/>
</dbReference>
<feature type="repeat" description="TPR" evidence="1">
    <location>
        <begin position="740"/>
        <end position="773"/>
    </location>
</feature>
<organism evidence="3 4">
    <name type="scientific">Thiothrix lacustris</name>
    <dbReference type="NCBI Taxonomy" id="525917"/>
    <lineage>
        <taxon>Bacteria</taxon>
        <taxon>Pseudomonadati</taxon>
        <taxon>Pseudomonadota</taxon>
        <taxon>Gammaproteobacteria</taxon>
        <taxon>Thiotrichales</taxon>
        <taxon>Thiotrichaceae</taxon>
        <taxon>Thiothrix</taxon>
    </lineage>
</organism>
<accession>A0ABY9MMZ4</accession>
<evidence type="ECO:0000313" key="3">
    <source>
        <dbReference type="EMBL" id="WML90040.1"/>
    </source>
</evidence>
<dbReference type="InterPro" id="IPR019734">
    <property type="entry name" value="TPR_rpt"/>
</dbReference>
<name>A0ABY9MMZ4_9GAMM</name>
<evidence type="ECO:0000313" key="4">
    <source>
        <dbReference type="Proteomes" id="UP001236657"/>
    </source>
</evidence>
<dbReference type="Pfam" id="PF13374">
    <property type="entry name" value="TPR_10"/>
    <property type="match status" value="1"/>
</dbReference>
<dbReference type="InterPro" id="IPR011990">
    <property type="entry name" value="TPR-like_helical_dom_sf"/>
</dbReference>
<proteinExistence type="predicted"/>
<dbReference type="SUPFAM" id="SSF52540">
    <property type="entry name" value="P-loop containing nucleoside triphosphate hydrolases"/>
    <property type="match status" value="1"/>
</dbReference>
<dbReference type="Pfam" id="PF13424">
    <property type="entry name" value="TPR_12"/>
    <property type="match status" value="4"/>
</dbReference>
<dbReference type="EMBL" id="CP133218">
    <property type="protein sequence ID" value="WML90040.1"/>
    <property type="molecule type" value="Genomic_DNA"/>
</dbReference>
<keyword evidence="4" id="KW-1185">Reference proteome</keyword>
<dbReference type="InterPro" id="IPR027417">
    <property type="entry name" value="P-loop_NTPase"/>
</dbReference>
<dbReference type="Gene3D" id="1.25.40.10">
    <property type="entry name" value="Tetratricopeptide repeat domain"/>
    <property type="match status" value="2"/>
</dbReference>
<gene>
    <name evidence="3" type="ORF">RCF98_13815</name>
</gene>
<dbReference type="InterPro" id="IPR024983">
    <property type="entry name" value="CHAT_dom"/>
</dbReference>
<keyword evidence="1" id="KW-0802">TPR repeat</keyword>
<protein>
    <submittedName>
        <fullName evidence="3">Tetratricopeptide repeat protein</fullName>
    </submittedName>
</protein>
<sequence>MWDALQLGDALDARKQAAGQQALPIIIESSNAAVLNLPWESLYHPRFGFLGREAGFSLSRHNPTAKTQLPVLVAEPLKVLLFTSLPDDLDEMERLDVEAEQVAIQQALMDYERSGEVILEMPENGQLVALQHALQTFQPQVVYLSGHGNFTHDPANQQAYGSFLFEDDYGKSVAHPEATIAACFQNTQVQLLILSACKSAQQHPQYPDKGLSNALSHIGIPHVIGMRESVIDEAATQFATHLLQALSKKQAVDLALQQARAAIGQQQTAGIYRDTRHPVRTAISAGQWCLPQLLSHDWQQGLVDWHFTPIPKQRTAWQQQLGDISLPERFIGRRHELRQWQNRLRSKTSHALLITGAGGMGKTALAGKLLKTLQDDGYHLIPLSLRPEHDWQNVQLDMELALAENEALYKKYQLIQSKGLSEAKQAEYILKFLQEHYHGKLALFFDNLESVQQTQAPHSLTDTSLQHWLTAAKQLSKHGLKLLVTSRWRLPDWADEHYALGKPVYGDYVALVRLYQLPLSGERLAQTYRVLGGNFRALSFFANAAKGMKLAEEQAFLKALAQAEAAAQTDMALAKVVEQCSTQEQALLQCLLAYQIAVPLDGVEAVWEVADEEEVETLLQQLLAVSLVEQYETQGQQTTYQLAALVRSWLLANGVPQPTPALLQAAAEFLLWQLEDGQNTTWEHRLATHAALLAANLTEQGQRLILGWIVEPLYRAGMYRTLLDDWLLPIAEADNQQIKWAALGQIGTQYLRIGQYDTALDFLKKSLAIQQEIGDKSGVGTTLNNISQIFKARGDYDTALDFLKKSLAITQEIGDKKGEGVTLNNISQIFKARGDYDTALDFLKKSLAIRQEIGDKFGEGTTFNNISLIYSARGDYDTALDFLKKSLAITQEIGDKFGEGTTLNNISLIYSAHGDYDTALDFLKQSLAIRHKIGDKKGEGTTLNNMATTAHARGDYDTALDFLKKSLAITQEIGDKKGEGTTLNNISQIYYARGDYDTALDFLKKSLAITQEIGDKKGEGFTLNNISQIYSARGDYDTAFDFLKKSLAIHQEIGDGAGLCTTLFNMGHIHWQNEEVAEAGQAWVTVYRIAKEINLANSLQALESLAGQLDLEGGLQGWEKLAQQRNAGE</sequence>
<dbReference type="SMART" id="SM00028">
    <property type="entry name" value="TPR"/>
    <property type="match status" value="9"/>
</dbReference>
<evidence type="ECO:0000256" key="1">
    <source>
        <dbReference type="PROSITE-ProRule" id="PRU00339"/>
    </source>
</evidence>